<accession>A0A9P0HEE6</accession>
<dbReference type="Proteomes" id="UP001152798">
    <property type="component" value="Chromosome 4"/>
</dbReference>
<keyword evidence="3" id="KW-1185">Reference proteome</keyword>
<dbReference type="EMBL" id="OV725080">
    <property type="protein sequence ID" value="CAH1400473.1"/>
    <property type="molecule type" value="Genomic_DNA"/>
</dbReference>
<evidence type="ECO:0000313" key="2">
    <source>
        <dbReference type="EMBL" id="CAH1400473.1"/>
    </source>
</evidence>
<sequence>MHPLPVLKPACSSGTYDVGGKAGLNSHEGGQSRGLEEQSSPEQKDVRGLSNLTPEDLFSISLKNQTSALGDSIKIDQKQESNDDTTHKSDGFILVDNMSQAPADEVHIPQHLKSEVPRIEDFTRVSHVQKDYDSKHKPAAFISFDSKREVPKAEVNIPGNSMTSNPEPESIRTSDTYKSNADKTEVPTSINSVSDVPDCSSKPNVVWKFNESVFRREKYANKSWKRNGARRFNHSDIPE</sequence>
<protein>
    <submittedName>
        <fullName evidence="2">Uncharacterized protein</fullName>
    </submittedName>
</protein>
<feature type="region of interest" description="Disordered" evidence="1">
    <location>
        <begin position="156"/>
        <end position="199"/>
    </location>
</feature>
<feature type="region of interest" description="Disordered" evidence="1">
    <location>
        <begin position="1"/>
        <end position="52"/>
    </location>
</feature>
<gene>
    <name evidence="2" type="ORF">NEZAVI_LOCUS9707</name>
</gene>
<organism evidence="2 3">
    <name type="scientific">Nezara viridula</name>
    <name type="common">Southern green stink bug</name>
    <name type="synonym">Cimex viridulus</name>
    <dbReference type="NCBI Taxonomy" id="85310"/>
    <lineage>
        <taxon>Eukaryota</taxon>
        <taxon>Metazoa</taxon>
        <taxon>Ecdysozoa</taxon>
        <taxon>Arthropoda</taxon>
        <taxon>Hexapoda</taxon>
        <taxon>Insecta</taxon>
        <taxon>Pterygota</taxon>
        <taxon>Neoptera</taxon>
        <taxon>Paraneoptera</taxon>
        <taxon>Hemiptera</taxon>
        <taxon>Heteroptera</taxon>
        <taxon>Panheteroptera</taxon>
        <taxon>Pentatomomorpha</taxon>
        <taxon>Pentatomoidea</taxon>
        <taxon>Pentatomidae</taxon>
        <taxon>Pentatominae</taxon>
        <taxon>Nezara</taxon>
    </lineage>
</organism>
<evidence type="ECO:0000256" key="1">
    <source>
        <dbReference type="SAM" id="MobiDB-lite"/>
    </source>
</evidence>
<name>A0A9P0HEE6_NEZVI</name>
<proteinExistence type="predicted"/>
<reference evidence="2" key="1">
    <citation type="submission" date="2022-01" db="EMBL/GenBank/DDBJ databases">
        <authorList>
            <person name="King R."/>
        </authorList>
    </citation>
    <scope>NUCLEOTIDE SEQUENCE</scope>
</reference>
<dbReference type="AlphaFoldDB" id="A0A9P0HEE6"/>
<evidence type="ECO:0000313" key="3">
    <source>
        <dbReference type="Proteomes" id="UP001152798"/>
    </source>
</evidence>
<feature type="compositionally biased region" description="Polar residues" evidence="1">
    <location>
        <begin position="158"/>
        <end position="179"/>
    </location>
</feature>